<organism evidence="2 3">
    <name type="scientific">Bacteroides intestinalis</name>
    <dbReference type="NCBI Taxonomy" id="329854"/>
    <lineage>
        <taxon>Bacteria</taxon>
        <taxon>Pseudomonadati</taxon>
        <taxon>Bacteroidota</taxon>
        <taxon>Bacteroidia</taxon>
        <taxon>Bacteroidales</taxon>
        <taxon>Bacteroidaceae</taxon>
        <taxon>Bacteroides</taxon>
    </lineage>
</organism>
<evidence type="ECO:0000313" key="2">
    <source>
        <dbReference type="EMBL" id="RHE91394.1"/>
    </source>
</evidence>
<reference evidence="2 3" key="1">
    <citation type="submission" date="2018-08" db="EMBL/GenBank/DDBJ databases">
        <title>A genome reference for cultivated species of the human gut microbiota.</title>
        <authorList>
            <person name="Zou Y."/>
            <person name="Xue W."/>
            <person name="Luo G."/>
        </authorList>
    </citation>
    <scope>NUCLEOTIDE SEQUENCE [LARGE SCALE GENOMIC DNA]</scope>
    <source>
        <strain evidence="2 3">AM27-17</strain>
    </source>
</reference>
<dbReference type="GO" id="GO:0016740">
    <property type="term" value="F:transferase activity"/>
    <property type="evidence" value="ECO:0007669"/>
    <property type="project" value="UniProtKB-KW"/>
</dbReference>
<dbReference type="RefSeq" id="WP_118222127.1">
    <property type="nucleotide sequence ID" value="NZ_JADNIJ010000033.1"/>
</dbReference>
<feature type="domain" description="Polysaccharide pyruvyl transferase" evidence="1">
    <location>
        <begin position="15"/>
        <end position="312"/>
    </location>
</feature>
<evidence type="ECO:0000313" key="3">
    <source>
        <dbReference type="Proteomes" id="UP000285650"/>
    </source>
</evidence>
<dbReference type="Proteomes" id="UP000285650">
    <property type="component" value="Unassembled WGS sequence"/>
</dbReference>
<proteinExistence type="predicted"/>
<accession>A0A414L9Z3</accession>
<protein>
    <submittedName>
        <fullName evidence="2">Polysaccharide pyruvyl transferase family protein</fullName>
    </submittedName>
</protein>
<gene>
    <name evidence="2" type="ORF">DW712_11325</name>
</gene>
<sequence length="379" mass="43230">MRTIKIFHVASFTGNIGDNASHLGLYNVLKTVLGDRLDIEQVEIRRFYKKYSLADKMNFDLEFTQKANAKDLLIFGGGGFLDYWVPNSETGTTFDMSDEILDKLIVPTLFVSVGCMPHQPVPEGNIDKFHHFLQKIGSKKNMRIAVRNDGSILEIKRLFGGEFEGTITEILDNGFFYEPSLKFNCRLLEKPYIAINTTLDQLIMKNRMIGNVNYFQLREELLSLLQRIIDETDYSLVFVPHIFKDLQAFRELLEGMNDFYVRSRVAIAPYLQGDYGCNYLMSVYHQANSVLSMRFHANVCPLSMGKRTVGLAALDRVVHMYNSIGKSSDCIPANDKFADKVYKKLINISPNNSDTLISERKAQSLNTYMKLLSEMGLLN</sequence>
<comment type="caution">
    <text evidence="2">The sequence shown here is derived from an EMBL/GenBank/DDBJ whole genome shotgun (WGS) entry which is preliminary data.</text>
</comment>
<dbReference type="InterPro" id="IPR007345">
    <property type="entry name" value="Polysacch_pyruvyl_Trfase"/>
</dbReference>
<keyword evidence="2" id="KW-0808">Transferase</keyword>
<evidence type="ECO:0000259" key="1">
    <source>
        <dbReference type="Pfam" id="PF04230"/>
    </source>
</evidence>
<dbReference type="EMBL" id="QSKV01000007">
    <property type="protein sequence ID" value="RHE91394.1"/>
    <property type="molecule type" value="Genomic_DNA"/>
</dbReference>
<name>A0A414L9Z3_9BACE</name>
<dbReference type="Pfam" id="PF04230">
    <property type="entry name" value="PS_pyruv_trans"/>
    <property type="match status" value="1"/>
</dbReference>
<dbReference type="AlphaFoldDB" id="A0A414L9Z3"/>